<protein>
    <submittedName>
        <fullName evidence="2">Uncharacterized protein</fullName>
    </submittedName>
</protein>
<evidence type="ECO:0000313" key="3">
    <source>
        <dbReference type="Proteomes" id="UP000249910"/>
    </source>
</evidence>
<feature type="signal peptide" evidence="1">
    <location>
        <begin position="1"/>
        <end position="20"/>
    </location>
</feature>
<keyword evidence="3" id="KW-1185">Reference proteome</keyword>
<reference evidence="2 3" key="1">
    <citation type="submission" date="2017-06" db="EMBL/GenBank/DDBJ databases">
        <title>Complete genome of Francisella halioticida.</title>
        <authorList>
            <person name="Sjodin A."/>
        </authorList>
    </citation>
    <scope>NUCLEOTIDE SEQUENCE [LARGE SCALE GENOMIC DNA]</scope>
    <source>
        <strain evidence="2 3">DSM 23729</strain>
    </source>
</reference>
<organism evidence="2 3">
    <name type="scientific">Francisella halioticida</name>
    <dbReference type="NCBI Taxonomy" id="549298"/>
    <lineage>
        <taxon>Bacteria</taxon>
        <taxon>Pseudomonadati</taxon>
        <taxon>Pseudomonadota</taxon>
        <taxon>Gammaproteobacteria</taxon>
        <taxon>Thiotrichales</taxon>
        <taxon>Francisellaceae</taxon>
        <taxon>Francisella</taxon>
    </lineage>
</organism>
<feature type="chain" id="PRO_5045476133" evidence="1">
    <location>
        <begin position="21"/>
        <end position="176"/>
    </location>
</feature>
<name>A0ABM6LYK7_9GAMM</name>
<evidence type="ECO:0000256" key="1">
    <source>
        <dbReference type="SAM" id="SignalP"/>
    </source>
</evidence>
<evidence type="ECO:0000313" key="2">
    <source>
        <dbReference type="EMBL" id="ASG67675.1"/>
    </source>
</evidence>
<dbReference type="Proteomes" id="UP000249910">
    <property type="component" value="Chromosome"/>
</dbReference>
<accession>A0ABM6LYK7</accession>
<sequence>MIKKNILLLSILFFTSYSYSTNIQIDRGNIPIEYFPYSIQQQILASENDTPTYSGPIANSIDNIQDSMSIDELFEDRLTNKVRRKIALKDRDSCNQNASDCDDFGRYLATSIFEIAEDRGFVALINISITEQIVQGRVEYTYTSPSTDRLYTSYYDPSIDDPAQQIYENFAPTKNG</sequence>
<dbReference type="RefSeq" id="WP_088772200.1">
    <property type="nucleotide sequence ID" value="NZ_AP023082.1"/>
</dbReference>
<keyword evidence="1" id="KW-0732">Signal</keyword>
<dbReference type="EMBL" id="CP022132">
    <property type="protein sequence ID" value="ASG67675.1"/>
    <property type="molecule type" value="Genomic_DNA"/>
</dbReference>
<gene>
    <name evidence="2" type="ORF">CDV26_04060</name>
</gene>
<proteinExistence type="predicted"/>